<keyword evidence="2" id="KW-1185">Reference proteome</keyword>
<gene>
    <name evidence="1" type="ordered locus">DaAHT2_0473</name>
</gene>
<dbReference type="RefSeq" id="WP_013162710.1">
    <property type="nucleotide sequence ID" value="NC_014216.1"/>
</dbReference>
<dbReference type="OrthoDB" id="264053at2"/>
<organism evidence="1 2">
    <name type="scientific">Desulfurivibrio alkaliphilus (strain DSM 19089 / UNIQEM U267 / AHT2)</name>
    <dbReference type="NCBI Taxonomy" id="589865"/>
    <lineage>
        <taxon>Bacteria</taxon>
        <taxon>Pseudomonadati</taxon>
        <taxon>Thermodesulfobacteriota</taxon>
        <taxon>Desulfobulbia</taxon>
        <taxon>Desulfobulbales</taxon>
        <taxon>Desulfobulbaceae</taxon>
        <taxon>Desulfurivibrio</taxon>
    </lineage>
</organism>
<dbReference type="AlphaFoldDB" id="D6Z022"/>
<dbReference type="HOGENOM" id="CLU_104927_0_0_7"/>
<dbReference type="KEGG" id="dak:DaAHT2_0473"/>
<name>D6Z022_DESAT</name>
<evidence type="ECO:0000313" key="1">
    <source>
        <dbReference type="EMBL" id="ADH85179.1"/>
    </source>
</evidence>
<protein>
    <submittedName>
        <fullName evidence="1">Uncharacterized protein</fullName>
    </submittedName>
</protein>
<sequence>MVASVTPQVSASRQPFALKDCSLIAIATGRKAFTLAELRDHLKDVTLDSVYHHFWGGLLGARFEEREFNNDFAAWCRHHLYELELAEQLAVVDPGEHRELEGLRREVLDIIDERLDSSELAHWRRAPRPFEFIRSQLVIFATGKTLQQPTDLAAVLPEISTGSVFYHFIDSRRRLEDGGDDFSFWLAGFGDEYQELRNSLDNIDPFFASLSQVRDDLARLCREHCGINAHDRSKG</sequence>
<dbReference type="InterPro" id="IPR044036">
    <property type="entry name" value="DUF5752"/>
</dbReference>
<dbReference type="InParanoid" id="D6Z022"/>
<dbReference type="Proteomes" id="UP000001508">
    <property type="component" value="Chromosome"/>
</dbReference>
<evidence type="ECO:0000313" key="2">
    <source>
        <dbReference type="Proteomes" id="UP000001508"/>
    </source>
</evidence>
<dbReference type="EMBL" id="CP001940">
    <property type="protein sequence ID" value="ADH85179.1"/>
    <property type="molecule type" value="Genomic_DNA"/>
</dbReference>
<accession>D6Z022</accession>
<dbReference type="STRING" id="589865.DaAHT2_0473"/>
<proteinExistence type="predicted"/>
<reference evidence="2" key="1">
    <citation type="submission" date="2010-02" db="EMBL/GenBank/DDBJ databases">
        <title>Complete sequence of Desulfurivibrio alkaliphilus AHT2.</title>
        <authorList>
            <consortium name="US DOE Joint Genome Institute"/>
            <person name="Pitluck S."/>
            <person name="Chertkov O."/>
            <person name="Detter J.C."/>
            <person name="Han C."/>
            <person name="Tapia R."/>
            <person name="Larimer F."/>
            <person name="Land M."/>
            <person name="Hauser L."/>
            <person name="Kyrpides N."/>
            <person name="Mikhailova N."/>
            <person name="Sorokin D.Y."/>
            <person name="Muyzer G."/>
            <person name="Woyke T."/>
        </authorList>
    </citation>
    <scope>NUCLEOTIDE SEQUENCE [LARGE SCALE GENOMIC DNA]</scope>
    <source>
        <strain evidence="2">DSM 19089 / UNIQEM U267 / AHT2</strain>
    </source>
</reference>
<dbReference type="eggNOG" id="COG0438">
    <property type="taxonomic scope" value="Bacteria"/>
</dbReference>
<dbReference type="Pfam" id="PF19027">
    <property type="entry name" value="DUF5752"/>
    <property type="match status" value="1"/>
</dbReference>